<dbReference type="InterPro" id="IPR018931">
    <property type="entry name" value="DUF2520"/>
</dbReference>
<dbReference type="RefSeq" id="WP_041896922.1">
    <property type="nucleotide sequence ID" value="NZ_CP010086.2"/>
</dbReference>
<dbReference type="InterPro" id="IPR036291">
    <property type="entry name" value="NAD(P)-bd_dom_sf"/>
</dbReference>
<accession>A0A0B5QMJ3</accession>
<evidence type="ECO:0000313" key="2">
    <source>
        <dbReference type="EMBL" id="AJG99466.1"/>
    </source>
</evidence>
<dbReference type="OrthoDB" id="9810755at2"/>
<dbReference type="PANTHER" id="PTHR40459">
    <property type="entry name" value="CONSERVED HYPOTHETICAL ALANINE AND LEUCINE RICH PROTEIN"/>
    <property type="match status" value="1"/>
</dbReference>
<dbReference type="SUPFAM" id="SSF51735">
    <property type="entry name" value="NAD(P)-binding Rossmann-fold domains"/>
    <property type="match status" value="1"/>
</dbReference>
<dbReference type="InterPro" id="IPR037108">
    <property type="entry name" value="TM1727-like_C_sf"/>
</dbReference>
<organism evidence="2 3">
    <name type="scientific">Clostridium beijerinckii</name>
    <name type="common">Clostridium MP</name>
    <dbReference type="NCBI Taxonomy" id="1520"/>
    <lineage>
        <taxon>Bacteria</taxon>
        <taxon>Bacillati</taxon>
        <taxon>Bacillota</taxon>
        <taxon>Clostridia</taxon>
        <taxon>Eubacteriales</taxon>
        <taxon>Clostridiaceae</taxon>
        <taxon>Clostridium</taxon>
    </lineage>
</organism>
<dbReference type="EMBL" id="CP010086">
    <property type="protein sequence ID" value="AJG99466.1"/>
    <property type="molecule type" value="Genomic_DNA"/>
</dbReference>
<proteinExistence type="predicted"/>
<dbReference type="Proteomes" id="UP000031866">
    <property type="component" value="Chromosome"/>
</dbReference>
<dbReference type="Gene3D" id="3.40.50.720">
    <property type="entry name" value="NAD(P)-binding Rossmann-like Domain"/>
    <property type="match status" value="1"/>
</dbReference>
<evidence type="ECO:0000259" key="1">
    <source>
        <dbReference type="Pfam" id="PF10728"/>
    </source>
</evidence>
<gene>
    <name evidence="2" type="ORF">LF65_02896</name>
</gene>
<dbReference type="SUPFAM" id="SSF48179">
    <property type="entry name" value="6-phosphogluconate dehydrogenase C-terminal domain-like"/>
    <property type="match status" value="1"/>
</dbReference>
<reference evidence="3" key="1">
    <citation type="submission" date="2014-12" db="EMBL/GenBank/DDBJ databases">
        <title>Genome sequence of Clostridium beijerinckii strain 59B.</title>
        <authorList>
            <person name="Little G.T."/>
            <person name="Minton N.P."/>
        </authorList>
    </citation>
    <scope>NUCLEOTIDE SEQUENCE [LARGE SCALE GENOMIC DNA]</scope>
    <source>
        <strain evidence="3">59B</strain>
    </source>
</reference>
<dbReference type="InterPro" id="IPR008927">
    <property type="entry name" value="6-PGluconate_DH-like_C_sf"/>
</dbReference>
<dbReference type="KEGG" id="cbei:LF65_02896"/>
<name>A0A0B5QMJ3_CLOBE</name>
<dbReference type="PANTHER" id="PTHR40459:SF1">
    <property type="entry name" value="CONSERVED HYPOTHETICAL ALANINE AND LEUCINE RICH PROTEIN"/>
    <property type="match status" value="1"/>
</dbReference>
<evidence type="ECO:0000313" key="3">
    <source>
        <dbReference type="Proteomes" id="UP000031866"/>
    </source>
</evidence>
<protein>
    <submittedName>
        <fullName evidence="2">6-phosphogluconate dehydrogenase</fullName>
    </submittedName>
</protein>
<dbReference type="Pfam" id="PF10728">
    <property type="entry name" value="DUF2520"/>
    <property type="match status" value="1"/>
</dbReference>
<dbReference type="Gene3D" id="1.10.1040.20">
    <property type="entry name" value="ProC-like, C-terminal domain"/>
    <property type="match status" value="1"/>
</dbReference>
<feature type="domain" description="DUF2520" evidence="1">
    <location>
        <begin position="151"/>
        <end position="274"/>
    </location>
</feature>
<sequence length="329" mass="36885">MNEIEIRMLYHSHAYGGDTIKIGFIGPGKVGVSLGRYFTHKWIELSGFYGKDDLNTMDAANITKSKFYNNIQDIIKDSDILFITTPDDIISIIDIELSKFDLNNKSICHTSGSLKSNVLCNAKHSGAMIYSLHPIFAFSSKETNLKELEDIYFSIEGDILEDSPIISVLKLIGNRYFIRKAEDSSTYHLASVFVSNLALSLLDIGTSYLKKLGLDDEEALNALKPLIKGNIDSIYAKGFVNSLTGPIARGDITTIEKHISVLDDKDKDLYKILSFNLLKLVALRDKNNADITENIEECFYDMENKSQIENVLSNSKKHLEIYKFLGGVN</sequence>
<dbReference type="STRING" id="1520.LF65_02896"/>
<dbReference type="AlphaFoldDB" id="A0A0B5QMJ3"/>